<dbReference type="EMBL" id="AP003513">
    <property type="protein sequence ID" value="BAD37301.1"/>
    <property type="molecule type" value="Genomic_DNA"/>
</dbReference>
<name>Q67X18_ORYSJ</name>
<protein>
    <submittedName>
        <fullName evidence="2">Uncharacterized protein</fullName>
    </submittedName>
</protein>
<organism evidence="2 3">
    <name type="scientific">Oryza sativa subsp. japonica</name>
    <name type="common">Rice</name>
    <dbReference type="NCBI Taxonomy" id="39947"/>
    <lineage>
        <taxon>Eukaryota</taxon>
        <taxon>Viridiplantae</taxon>
        <taxon>Streptophyta</taxon>
        <taxon>Embryophyta</taxon>
        <taxon>Tracheophyta</taxon>
        <taxon>Spermatophyta</taxon>
        <taxon>Magnoliopsida</taxon>
        <taxon>Liliopsida</taxon>
        <taxon>Poales</taxon>
        <taxon>Poaceae</taxon>
        <taxon>BOP clade</taxon>
        <taxon>Oryzoideae</taxon>
        <taxon>Oryzeae</taxon>
        <taxon>Oryzinae</taxon>
        <taxon>Oryza</taxon>
        <taxon>Oryza sativa</taxon>
    </lineage>
</organism>
<accession>Q67X18</accession>
<feature type="compositionally biased region" description="Basic residues" evidence="1">
    <location>
        <begin position="18"/>
        <end position="35"/>
    </location>
</feature>
<proteinExistence type="predicted"/>
<reference evidence="3" key="1">
    <citation type="journal article" date="2005" name="Nature">
        <title>The map-based sequence of the rice genome.</title>
        <authorList>
            <consortium name="International rice genome sequencing project (IRGSP)"/>
            <person name="Matsumoto T."/>
            <person name="Wu J."/>
            <person name="Kanamori H."/>
            <person name="Katayose Y."/>
            <person name="Fujisawa M."/>
            <person name="Namiki N."/>
            <person name="Mizuno H."/>
            <person name="Yamamoto K."/>
            <person name="Antonio B.A."/>
            <person name="Baba T."/>
            <person name="Sakata K."/>
            <person name="Nagamura Y."/>
            <person name="Aoki H."/>
            <person name="Arikawa K."/>
            <person name="Arita K."/>
            <person name="Bito T."/>
            <person name="Chiden Y."/>
            <person name="Fujitsuka N."/>
            <person name="Fukunaka R."/>
            <person name="Hamada M."/>
            <person name="Harada C."/>
            <person name="Hayashi A."/>
            <person name="Hijishita S."/>
            <person name="Honda M."/>
            <person name="Hosokawa S."/>
            <person name="Ichikawa Y."/>
            <person name="Idonuma A."/>
            <person name="Iijima M."/>
            <person name="Ikeda M."/>
            <person name="Ikeno M."/>
            <person name="Ito K."/>
            <person name="Ito S."/>
            <person name="Ito T."/>
            <person name="Ito Y."/>
            <person name="Ito Y."/>
            <person name="Iwabuchi A."/>
            <person name="Kamiya K."/>
            <person name="Karasawa W."/>
            <person name="Kurita K."/>
            <person name="Katagiri S."/>
            <person name="Kikuta A."/>
            <person name="Kobayashi H."/>
            <person name="Kobayashi N."/>
            <person name="Machita K."/>
            <person name="Maehara T."/>
            <person name="Masukawa M."/>
            <person name="Mizubayashi T."/>
            <person name="Mukai Y."/>
            <person name="Nagasaki H."/>
            <person name="Nagata Y."/>
            <person name="Naito S."/>
            <person name="Nakashima M."/>
            <person name="Nakama Y."/>
            <person name="Nakamichi Y."/>
            <person name="Nakamura M."/>
            <person name="Meguro A."/>
            <person name="Negishi M."/>
            <person name="Ohta I."/>
            <person name="Ohta T."/>
            <person name="Okamoto M."/>
            <person name="Ono N."/>
            <person name="Saji S."/>
            <person name="Sakaguchi M."/>
            <person name="Sakai K."/>
            <person name="Shibata M."/>
            <person name="Shimokawa T."/>
            <person name="Song J."/>
            <person name="Takazaki Y."/>
            <person name="Terasawa K."/>
            <person name="Tsugane M."/>
            <person name="Tsuji K."/>
            <person name="Ueda S."/>
            <person name="Waki K."/>
            <person name="Yamagata H."/>
            <person name="Yamamoto M."/>
            <person name="Yamamoto S."/>
            <person name="Yamane H."/>
            <person name="Yoshiki S."/>
            <person name="Yoshihara R."/>
            <person name="Yukawa K."/>
            <person name="Zhong H."/>
            <person name="Yano M."/>
            <person name="Yuan Q."/>
            <person name="Ouyang S."/>
            <person name="Liu J."/>
            <person name="Jones K.M."/>
            <person name="Gansberger K."/>
            <person name="Moffat K."/>
            <person name="Hill J."/>
            <person name="Bera J."/>
            <person name="Fadrosh D."/>
            <person name="Jin S."/>
            <person name="Johri S."/>
            <person name="Kim M."/>
            <person name="Overton L."/>
            <person name="Reardon M."/>
            <person name="Tsitrin T."/>
            <person name="Vuong H."/>
            <person name="Weaver B."/>
            <person name="Ciecko A."/>
            <person name="Tallon L."/>
            <person name="Jackson J."/>
            <person name="Pai G."/>
            <person name="Aken S.V."/>
            <person name="Utterback T."/>
            <person name="Reidmuller S."/>
            <person name="Feldblyum T."/>
            <person name="Hsiao J."/>
            <person name="Zismann V."/>
            <person name="Iobst S."/>
            <person name="de Vazeille A.R."/>
            <person name="Buell C.R."/>
            <person name="Ying K."/>
            <person name="Li Y."/>
            <person name="Lu T."/>
            <person name="Huang Y."/>
            <person name="Zhao Q."/>
            <person name="Feng Q."/>
            <person name="Zhang L."/>
            <person name="Zhu J."/>
            <person name="Weng Q."/>
            <person name="Mu J."/>
            <person name="Lu Y."/>
            <person name="Fan D."/>
            <person name="Liu Y."/>
            <person name="Guan J."/>
            <person name="Zhang Y."/>
            <person name="Yu S."/>
            <person name="Liu X."/>
            <person name="Zhang Y."/>
            <person name="Hong G."/>
            <person name="Han B."/>
            <person name="Choisne N."/>
            <person name="Demange N."/>
            <person name="Orjeda G."/>
            <person name="Samain S."/>
            <person name="Cattolico L."/>
            <person name="Pelletier E."/>
            <person name="Couloux A."/>
            <person name="Segurens B."/>
            <person name="Wincker P."/>
            <person name="D'Hont A."/>
            <person name="Scarpelli C."/>
            <person name="Weissenbach J."/>
            <person name="Salanoubat M."/>
            <person name="Quetier F."/>
            <person name="Yu Y."/>
            <person name="Kim H.R."/>
            <person name="Rambo T."/>
            <person name="Currie J."/>
            <person name="Collura K."/>
            <person name="Luo M."/>
            <person name="Yang T."/>
            <person name="Ammiraju J.S.S."/>
            <person name="Engler F."/>
            <person name="Soderlund C."/>
            <person name="Wing R.A."/>
            <person name="Palmer L.E."/>
            <person name="de la Bastide M."/>
            <person name="Spiegel L."/>
            <person name="Nascimento L."/>
            <person name="Zutavern T."/>
            <person name="O'Shaughnessy A."/>
            <person name="Dike S."/>
            <person name="Dedhia N."/>
            <person name="Preston R."/>
            <person name="Balija V."/>
            <person name="McCombie W.R."/>
            <person name="Chow T."/>
            <person name="Chen H."/>
            <person name="Chung M."/>
            <person name="Chen C."/>
            <person name="Shaw J."/>
            <person name="Wu H."/>
            <person name="Hsiao K."/>
            <person name="Chao Y."/>
            <person name="Chu M."/>
            <person name="Cheng C."/>
            <person name="Hour A."/>
            <person name="Lee P."/>
            <person name="Lin S."/>
            <person name="Lin Y."/>
            <person name="Liou J."/>
            <person name="Liu S."/>
            <person name="Hsing Y."/>
            <person name="Raghuvanshi S."/>
            <person name="Mohanty A."/>
            <person name="Bharti A.K."/>
            <person name="Gaur A."/>
            <person name="Gupta V."/>
            <person name="Kumar D."/>
            <person name="Ravi V."/>
            <person name="Vij S."/>
            <person name="Kapur A."/>
            <person name="Khurana P."/>
            <person name="Khurana P."/>
            <person name="Khurana J.P."/>
            <person name="Tyagi A.K."/>
            <person name="Gaikwad K."/>
            <person name="Singh A."/>
            <person name="Dalal V."/>
            <person name="Srivastava S."/>
            <person name="Dixit A."/>
            <person name="Pal A.K."/>
            <person name="Ghazi I.A."/>
            <person name="Yadav M."/>
            <person name="Pandit A."/>
            <person name="Bhargava A."/>
            <person name="Sureshbabu K."/>
            <person name="Batra K."/>
            <person name="Sharma T.R."/>
            <person name="Mohapatra T."/>
            <person name="Singh N.K."/>
            <person name="Messing J."/>
            <person name="Nelson A.B."/>
            <person name="Fuks G."/>
            <person name="Kavchok S."/>
            <person name="Keizer G."/>
            <person name="Linton E."/>
            <person name="Llaca V."/>
            <person name="Song R."/>
            <person name="Tanyolac B."/>
            <person name="Young S."/>
            <person name="Ho-Il K."/>
            <person name="Hahn J.H."/>
            <person name="Sangsakoo G."/>
            <person name="Vanavichit A."/>
            <person name="de Mattos Luiz.A.T."/>
            <person name="Zimmer P.D."/>
            <person name="Malone G."/>
            <person name="Dellagostin O."/>
            <person name="de Oliveira A.C."/>
            <person name="Bevan M."/>
            <person name="Bancroft I."/>
            <person name="Minx P."/>
            <person name="Cordum H."/>
            <person name="Wilson R."/>
            <person name="Cheng Z."/>
            <person name="Jin W."/>
            <person name="Jiang J."/>
            <person name="Leong S.A."/>
            <person name="Iwama H."/>
            <person name="Gojobori T."/>
            <person name="Itoh T."/>
            <person name="Niimura Y."/>
            <person name="Fujii Y."/>
            <person name="Habara T."/>
            <person name="Sakai H."/>
            <person name="Sato Y."/>
            <person name="Wilson G."/>
            <person name="Kumar K."/>
            <person name="McCouch S."/>
            <person name="Juretic N."/>
            <person name="Hoen D."/>
            <person name="Wright S."/>
            <person name="Bruskiewich R."/>
            <person name="Bureau T."/>
            <person name="Miyao A."/>
            <person name="Hirochika H."/>
            <person name="Nishikawa T."/>
            <person name="Kadowaki K."/>
            <person name="Sugiura M."/>
            <person name="Burr B."/>
            <person name="Sasaki T."/>
        </authorList>
    </citation>
    <scope>NUCLEOTIDE SEQUENCE [LARGE SCALE GENOMIC DNA]</scope>
    <source>
        <strain evidence="3">cv. Nipponbare</strain>
    </source>
</reference>
<evidence type="ECO:0000256" key="1">
    <source>
        <dbReference type="SAM" id="MobiDB-lite"/>
    </source>
</evidence>
<dbReference type="Proteomes" id="UP000000763">
    <property type="component" value="Chromosome 6"/>
</dbReference>
<sequence length="102" mass="11515">MHASGGQGARMQIGRRSTSWRRTRATPHTGRRRPARVAASTVSACLRAATYQRLTLPACRALSLDRSLIDETGYDMIRLVRRDSGMCRGYWYDLMDGLSRLI</sequence>
<feature type="region of interest" description="Disordered" evidence="1">
    <location>
        <begin position="1"/>
        <end position="36"/>
    </location>
</feature>
<evidence type="ECO:0000313" key="2">
    <source>
        <dbReference type="EMBL" id="BAD37301.1"/>
    </source>
</evidence>
<evidence type="ECO:0000313" key="3">
    <source>
        <dbReference type="Proteomes" id="UP000000763"/>
    </source>
</evidence>
<reference evidence="3" key="2">
    <citation type="journal article" date="2008" name="Nucleic Acids Res.">
        <title>The rice annotation project database (RAP-DB): 2008 update.</title>
        <authorList>
            <consortium name="The rice annotation project (RAP)"/>
        </authorList>
    </citation>
    <scope>GENOME REANNOTATION</scope>
    <source>
        <strain evidence="3">cv. Nipponbare</strain>
    </source>
</reference>
<dbReference type="AlphaFoldDB" id="Q67X18"/>
<gene>
    <name evidence="2" type="primary">P0690H04.20</name>
</gene>